<accession>A0A2P2NYM7</accession>
<name>A0A2P2NYM7_RHIMU</name>
<organism evidence="1">
    <name type="scientific">Rhizophora mucronata</name>
    <name type="common">Asiatic mangrove</name>
    <dbReference type="NCBI Taxonomy" id="61149"/>
    <lineage>
        <taxon>Eukaryota</taxon>
        <taxon>Viridiplantae</taxon>
        <taxon>Streptophyta</taxon>
        <taxon>Embryophyta</taxon>
        <taxon>Tracheophyta</taxon>
        <taxon>Spermatophyta</taxon>
        <taxon>Magnoliopsida</taxon>
        <taxon>eudicotyledons</taxon>
        <taxon>Gunneridae</taxon>
        <taxon>Pentapetalae</taxon>
        <taxon>rosids</taxon>
        <taxon>fabids</taxon>
        <taxon>Malpighiales</taxon>
        <taxon>Rhizophoraceae</taxon>
        <taxon>Rhizophora</taxon>
    </lineage>
</organism>
<dbReference type="EMBL" id="GGEC01067007">
    <property type="protein sequence ID" value="MBX47491.1"/>
    <property type="molecule type" value="Transcribed_RNA"/>
</dbReference>
<protein>
    <submittedName>
        <fullName evidence="1">Uncharacterized protein</fullName>
    </submittedName>
</protein>
<evidence type="ECO:0000313" key="1">
    <source>
        <dbReference type="EMBL" id="MBX47491.1"/>
    </source>
</evidence>
<dbReference type="AlphaFoldDB" id="A0A2P2NYM7"/>
<reference evidence="1" key="1">
    <citation type="submission" date="2018-02" db="EMBL/GenBank/DDBJ databases">
        <title>Rhizophora mucronata_Transcriptome.</title>
        <authorList>
            <person name="Meera S.P."/>
            <person name="Sreeshan A."/>
            <person name="Augustine A."/>
        </authorList>
    </citation>
    <scope>NUCLEOTIDE SEQUENCE</scope>
    <source>
        <tissue evidence="1">Leaf</tissue>
    </source>
</reference>
<proteinExistence type="predicted"/>
<sequence>MLMWKFIIPITRANTVGISQLLIFHEIFD</sequence>